<gene>
    <name evidence="2" type="ORF">U729_1201</name>
</gene>
<evidence type="ECO:0000313" key="2">
    <source>
        <dbReference type="EMBL" id="AIY83837.1"/>
    </source>
</evidence>
<dbReference type="EMBL" id="CP006905">
    <property type="protein sequence ID" value="AIY83837.1"/>
    <property type="molecule type" value="Genomic_DNA"/>
</dbReference>
<name>A0A0A7FW68_9CLOT</name>
<keyword evidence="3" id="KW-1185">Reference proteome</keyword>
<sequence>MKRVLCIGLIGITALSFVGCSEDNKESKIESNKPTVEESNDKEKQEETNKPSEDRSEGETTEKPNDNVDKTDKTERTFKIVTKNVDYKVVNGGEVKTVGLGVAENIKKILDTVSSKYFDGNKIELKTIDTVDNKKIAVINLAGDEKYWNQKMQGSAGGQITEYTLIENVLQREYKGYWIDGVRFTLNGKQIEDNGHIPELSKTTYR</sequence>
<dbReference type="PROSITE" id="PS51257">
    <property type="entry name" value="PROKAR_LIPOPROTEIN"/>
    <property type="match status" value="1"/>
</dbReference>
<dbReference type="AlphaFoldDB" id="A0A0A7FW68"/>
<dbReference type="HOGENOM" id="CLU_111044_0_0_9"/>
<dbReference type="OrthoDB" id="1931306at2"/>
<dbReference type="Proteomes" id="UP000030635">
    <property type="component" value="Chromosome"/>
</dbReference>
<reference evidence="2 3" key="1">
    <citation type="journal article" date="2015" name="Infect. Genet. Evol.">
        <title>Genomic sequences of six botulinum neurotoxin-producing strains representing three clostridial species illustrate the mobility and diversity of botulinum neurotoxin genes.</title>
        <authorList>
            <person name="Smith T.J."/>
            <person name="Hill K.K."/>
            <person name="Xie G."/>
            <person name="Foley B.T."/>
            <person name="Williamson C.H."/>
            <person name="Foster J.T."/>
            <person name="Johnson S.L."/>
            <person name="Chertkov O."/>
            <person name="Teshima H."/>
            <person name="Gibbons H.S."/>
            <person name="Johnsky L.A."/>
            <person name="Karavis M.A."/>
            <person name="Smith L.A."/>
        </authorList>
    </citation>
    <scope>NUCLEOTIDE SEQUENCE [LARGE SCALE GENOMIC DNA]</scope>
    <source>
        <strain evidence="2">Sullivan</strain>
    </source>
</reference>
<dbReference type="RefSeq" id="WP_052139470.1">
    <property type="nucleotide sequence ID" value="NZ_CP006905.1"/>
</dbReference>
<dbReference type="KEGG" id="cbv:U729_1201"/>
<accession>A0A0A7FW68</accession>
<protein>
    <submittedName>
        <fullName evidence="2">Putative lipoprotein</fullName>
    </submittedName>
</protein>
<evidence type="ECO:0000313" key="3">
    <source>
        <dbReference type="Proteomes" id="UP000030635"/>
    </source>
</evidence>
<evidence type="ECO:0000256" key="1">
    <source>
        <dbReference type="SAM" id="MobiDB-lite"/>
    </source>
</evidence>
<feature type="region of interest" description="Disordered" evidence="1">
    <location>
        <begin position="21"/>
        <end position="74"/>
    </location>
</feature>
<feature type="compositionally biased region" description="Basic and acidic residues" evidence="1">
    <location>
        <begin position="22"/>
        <end position="74"/>
    </location>
</feature>
<proteinExistence type="predicted"/>
<organism evidence="2 3">
    <name type="scientific">Clostridium baratii str. Sullivan</name>
    <dbReference type="NCBI Taxonomy" id="1415775"/>
    <lineage>
        <taxon>Bacteria</taxon>
        <taxon>Bacillati</taxon>
        <taxon>Bacillota</taxon>
        <taxon>Clostridia</taxon>
        <taxon>Eubacteriales</taxon>
        <taxon>Clostridiaceae</taxon>
        <taxon>Clostridium</taxon>
    </lineage>
</organism>
<keyword evidence="2" id="KW-0449">Lipoprotein</keyword>
<dbReference type="eggNOG" id="ENOG50339B9">
    <property type="taxonomic scope" value="Bacteria"/>
</dbReference>